<dbReference type="Ensembl" id="ENSCHIT00010034492.1">
    <property type="protein sequence ID" value="ENSCHIP00010024329.1"/>
    <property type="gene ID" value="ENSCHIG00010018216.1"/>
</dbReference>
<evidence type="ECO:0000256" key="11">
    <source>
        <dbReference type="ARBA" id="ARBA00071448"/>
    </source>
</evidence>
<dbReference type="GO" id="GO:0046961">
    <property type="term" value="F:proton-transporting ATPase activity, rotational mechanism"/>
    <property type="evidence" value="ECO:0007669"/>
    <property type="project" value="InterPro"/>
</dbReference>
<comment type="caution">
    <text evidence="13">Lacks conserved residue(s) required for the propagation of feature annotation.</text>
</comment>
<feature type="transmembrane region" description="Helical" evidence="13">
    <location>
        <begin position="260"/>
        <end position="281"/>
    </location>
</feature>
<feature type="transmembrane region" description="Helical" evidence="13">
    <location>
        <begin position="163"/>
        <end position="192"/>
    </location>
</feature>
<evidence type="ECO:0000259" key="15">
    <source>
        <dbReference type="Pfam" id="PF00137"/>
    </source>
</evidence>
<evidence type="ECO:0000256" key="5">
    <source>
        <dbReference type="ARBA" id="ARBA00022989"/>
    </source>
</evidence>
<comment type="subcellular location">
    <subcellularLocation>
        <location evidence="8">Cytoplasmic vesicle</location>
        <location evidence="8">Clathrin-coated vesicle membrane</location>
        <topology evidence="8">Multi-pass membrane protein</topology>
    </subcellularLocation>
</comment>
<dbReference type="SUPFAM" id="SSF81333">
    <property type="entry name" value="F1F0 ATP synthase subunit C"/>
    <property type="match status" value="2"/>
</dbReference>
<comment type="subunit">
    <text evidence="10">V-ATPase is a heteromultimeric enzyme made up of two complexes: the ATP-hydrolytic V1 complex and the proton translocation V0 complex. The V1 complex consists of three catalytic AB heterodimers that form a heterohexamer, three peripheral stalks each consisting of EG heterodimers, one central rotor including subunits D and F, and the regulatory subunits C and H. The proton translocation complex V0 consists of the proton transport subunit a, a ring of proteolipid subunits c9c'', rotary subunit d, subunits e and f, and the accessory subunits ATP6AP1/Ac45 and ATP6AP2/PRR. Interacts with IFITM3. Interacts with TM4SF19; this interaction inhibits V1-V0 complex assembly.</text>
</comment>
<evidence type="ECO:0000256" key="3">
    <source>
        <dbReference type="ARBA" id="ARBA00022692"/>
    </source>
</evidence>
<feature type="transmembrane region" description="Helical" evidence="13">
    <location>
        <begin position="119"/>
        <end position="143"/>
    </location>
</feature>
<keyword evidence="3 13" id="KW-0812">Transmembrane</keyword>
<dbReference type="PANTHER" id="PTHR10263">
    <property type="entry name" value="V-TYPE PROTON ATPASE PROTEOLIPID SUBUNIT"/>
    <property type="match status" value="1"/>
</dbReference>
<dbReference type="CDD" id="cd18177">
    <property type="entry name" value="ATP-synt_Vo_c_ATP6F_rpt1"/>
    <property type="match status" value="1"/>
</dbReference>
<keyword evidence="2 13" id="KW-0813">Transport</keyword>
<evidence type="ECO:0000256" key="13">
    <source>
        <dbReference type="RuleBase" id="RU363060"/>
    </source>
</evidence>
<sequence length="287" mass="29975">MPAGHVDQSGDTAGRADGLREGRRTQGRGLSSGPPQPASRRLCRHDGASAALLRGLRGLLGLPARRGFLTETSPFMWSNLGIGLAISLSVVGAAWGIYITGSSIIGGGVKAPRIKTKNLVSIIFCEAVAIYGIIMAIVISNMAEPFSATDPKAIGHRNYHAGYSMFGAGLTVGLSNLFCGVCVGIVGSGAALADAQNPSLFVKILIVEIFGSAIGLFGVIVAILQVLNPPGEPLSLSPTQSHPSGGATVLPSTSVTIRPLHSFCCLLIFWFSAFEAFHLFLSLTWHH</sequence>
<name>A0A8C2R712_CAPHI</name>
<dbReference type="AlphaFoldDB" id="A0A8C2R712"/>
<reference evidence="16" key="1">
    <citation type="submission" date="2019-03" db="EMBL/GenBank/DDBJ databases">
        <title>Genome sequencing and reference-guided assembly of Black Bengal Goat (Capra hircus).</title>
        <authorList>
            <person name="Siddiki A.Z."/>
            <person name="Baten A."/>
            <person name="Billah M."/>
            <person name="Alam M.A.U."/>
            <person name="Shawrob K.S.M."/>
            <person name="Saha S."/>
            <person name="Chowdhury M."/>
            <person name="Rahman A.H."/>
            <person name="Stear M."/>
            <person name="Miah G."/>
            <person name="Das G.B."/>
            <person name="Hossain M.M."/>
            <person name="Kumkum M."/>
            <person name="Islam M.S."/>
            <person name="Mollah A.M."/>
            <person name="Ahsan A."/>
            <person name="Tusar F."/>
            <person name="Khan M.K.I."/>
        </authorList>
    </citation>
    <scope>NUCLEOTIDE SEQUENCE [LARGE SCALE GENOMIC DNA]</scope>
</reference>
<comment type="function">
    <text evidence="9">Proton-conducting pore forming subunit of the V0 complex of vacuolar(H+)-ATPase (V-ATPase), a multisubunit enzyme composed of a peripheral complex (V1) that hydrolyzes ATP and a membrane integral complex (V0) that translocates protons. V-ATPase is responsible for acidifying and maintaining the pH of intracellular compartments and in some cell types, is targeted to the plasma membrane, where it is responsible for acidifying the extracellular environment.</text>
</comment>
<dbReference type="InterPro" id="IPR002379">
    <property type="entry name" value="ATPase_proteolipid_c-like_dom"/>
</dbReference>
<keyword evidence="7 13" id="KW-0472">Membrane</keyword>
<dbReference type="FunFam" id="1.20.120.610:FF:000002">
    <property type="entry name" value="V-type proton ATPase proteolipid subunit"/>
    <property type="match status" value="1"/>
</dbReference>
<feature type="transmembrane region" description="Helical" evidence="13">
    <location>
        <begin position="75"/>
        <end position="98"/>
    </location>
</feature>
<dbReference type="CDD" id="cd18178">
    <property type="entry name" value="ATP-synt_Vo_c_ATP6F_rpt2"/>
    <property type="match status" value="1"/>
</dbReference>
<feature type="region of interest" description="Disordered" evidence="14">
    <location>
        <begin position="1"/>
        <end position="41"/>
    </location>
</feature>
<dbReference type="Gene3D" id="1.20.120.610">
    <property type="entry name" value="lithium bound rotor ring of v- atpase"/>
    <property type="match status" value="1"/>
</dbReference>
<organism evidence="16">
    <name type="scientific">Capra hircus</name>
    <name type="common">Goat</name>
    <dbReference type="NCBI Taxonomy" id="9925"/>
    <lineage>
        <taxon>Eukaryota</taxon>
        <taxon>Metazoa</taxon>
        <taxon>Chordata</taxon>
        <taxon>Craniata</taxon>
        <taxon>Vertebrata</taxon>
        <taxon>Euteleostomi</taxon>
        <taxon>Mammalia</taxon>
        <taxon>Eutheria</taxon>
        <taxon>Laurasiatheria</taxon>
        <taxon>Artiodactyla</taxon>
        <taxon>Ruminantia</taxon>
        <taxon>Pecora</taxon>
        <taxon>Bovidae</taxon>
        <taxon>Caprinae</taxon>
        <taxon>Capra</taxon>
    </lineage>
</organism>
<evidence type="ECO:0000256" key="8">
    <source>
        <dbReference type="ARBA" id="ARBA00029431"/>
    </source>
</evidence>
<evidence type="ECO:0000256" key="14">
    <source>
        <dbReference type="SAM" id="MobiDB-lite"/>
    </source>
</evidence>
<comment type="similarity">
    <text evidence="1 13">Belongs to the V-ATPase proteolipid subunit family.</text>
</comment>
<gene>
    <name evidence="16" type="primary">ATP6V0B</name>
</gene>
<evidence type="ECO:0000256" key="1">
    <source>
        <dbReference type="ARBA" id="ARBA00007296"/>
    </source>
</evidence>
<evidence type="ECO:0000256" key="4">
    <source>
        <dbReference type="ARBA" id="ARBA00022781"/>
    </source>
</evidence>
<keyword evidence="6 13" id="KW-0406">Ion transport</keyword>
<evidence type="ECO:0000256" key="12">
    <source>
        <dbReference type="ARBA" id="ARBA00080672"/>
    </source>
</evidence>
<dbReference type="GO" id="GO:0030665">
    <property type="term" value="C:clathrin-coated vesicle membrane"/>
    <property type="evidence" value="ECO:0007669"/>
    <property type="project" value="UniProtKB-SubCell"/>
</dbReference>
<comment type="function">
    <text evidence="13">Proton-conducting pore forming of the V0 complex of vacuolar(H+)-ATPase (V-ATPase), a multisubunit enzyme composed of a peripheral complex (V1) that hydrolyzes ATP and a membrane integral complex (V0) that translocates protons. V-ATPase is responsible for acidifying and maintaining the pH of intracellular compartments and in some cell types, is targeted to the plasma membrane, where it is responsible for acidifying the extracellular environment.</text>
</comment>
<feature type="domain" description="V-ATPase proteolipid subunit C-like" evidence="15">
    <location>
        <begin position="166"/>
        <end position="224"/>
    </location>
</feature>
<dbReference type="InterPro" id="IPR000245">
    <property type="entry name" value="ATPase_proteolipid_csu"/>
</dbReference>
<evidence type="ECO:0000313" key="16">
    <source>
        <dbReference type="Ensembl" id="ENSCHIP00010024329.1"/>
    </source>
</evidence>
<feature type="domain" description="V-ATPase proteolipid subunit C-like" evidence="15">
    <location>
        <begin position="80"/>
        <end position="139"/>
    </location>
</feature>
<reference evidence="16" key="2">
    <citation type="submission" date="2025-08" db="UniProtKB">
        <authorList>
            <consortium name="Ensembl"/>
        </authorList>
    </citation>
    <scope>IDENTIFICATION</scope>
</reference>
<evidence type="ECO:0000256" key="9">
    <source>
        <dbReference type="ARBA" id="ARBA00054195"/>
    </source>
</evidence>
<feature type="transmembrane region" description="Helical" evidence="13">
    <location>
        <begin position="204"/>
        <end position="227"/>
    </location>
</feature>
<evidence type="ECO:0000256" key="2">
    <source>
        <dbReference type="ARBA" id="ARBA00022448"/>
    </source>
</evidence>
<accession>A0A8C2R712</accession>
<keyword evidence="4" id="KW-0375">Hydrogen ion transport</keyword>
<dbReference type="Pfam" id="PF00137">
    <property type="entry name" value="ATP-synt_C"/>
    <property type="match status" value="2"/>
</dbReference>
<dbReference type="InterPro" id="IPR035921">
    <property type="entry name" value="F/V-ATP_Csub_sf"/>
</dbReference>
<dbReference type="PRINTS" id="PR00122">
    <property type="entry name" value="VACATPASE"/>
</dbReference>
<evidence type="ECO:0000256" key="10">
    <source>
        <dbReference type="ARBA" id="ARBA00062646"/>
    </source>
</evidence>
<protein>
    <recommendedName>
        <fullName evidence="11">V-type proton ATPase 21 kDa proteolipid subunit c''</fullName>
    </recommendedName>
    <alternativeName>
        <fullName evidence="12">Vacuolar proton pump 21 kDa proteolipid subunit c''</fullName>
    </alternativeName>
</protein>
<keyword evidence="5 13" id="KW-1133">Transmembrane helix</keyword>
<evidence type="ECO:0000256" key="6">
    <source>
        <dbReference type="ARBA" id="ARBA00023065"/>
    </source>
</evidence>
<proteinExistence type="inferred from homology"/>
<evidence type="ECO:0000256" key="7">
    <source>
        <dbReference type="ARBA" id="ARBA00023136"/>
    </source>
</evidence>
<dbReference type="GO" id="GO:0033179">
    <property type="term" value="C:proton-transporting V-type ATPase, V0 domain"/>
    <property type="evidence" value="ECO:0007669"/>
    <property type="project" value="InterPro"/>
</dbReference>